<dbReference type="PANTHER" id="PTHR10127:SF850">
    <property type="entry name" value="METALLOENDOPEPTIDASE"/>
    <property type="match status" value="1"/>
</dbReference>
<feature type="active site" evidence="1">
    <location>
        <position position="185"/>
    </location>
</feature>
<dbReference type="PANTHER" id="PTHR10127">
    <property type="entry name" value="DISCOIDIN, CUB, EGF, LAMININ , AND ZINC METALLOPROTEASE DOMAIN CONTAINING"/>
    <property type="match status" value="1"/>
</dbReference>
<dbReference type="GO" id="GO:0004222">
    <property type="term" value="F:metalloendopeptidase activity"/>
    <property type="evidence" value="ECO:0007669"/>
    <property type="project" value="UniProtKB-UniRule"/>
</dbReference>
<keyword evidence="1" id="KW-0862">Zinc</keyword>
<keyword evidence="1" id="KW-0482">Metalloprotease</keyword>
<organism evidence="4 5">
    <name type="scientific">Aquisphaera giovannonii</name>
    <dbReference type="NCBI Taxonomy" id="406548"/>
    <lineage>
        <taxon>Bacteria</taxon>
        <taxon>Pseudomonadati</taxon>
        <taxon>Planctomycetota</taxon>
        <taxon>Planctomycetia</taxon>
        <taxon>Isosphaerales</taxon>
        <taxon>Isosphaeraceae</taxon>
        <taxon>Aquisphaera</taxon>
    </lineage>
</organism>
<dbReference type="CDD" id="cd04280">
    <property type="entry name" value="ZnMc_astacin_like"/>
    <property type="match status" value="1"/>
</dbReference>
<reference evidence="4 5" key="1">
    <citation type="submission" date="2019-08" db="EMBL/GenBank/DDBJ databases">
        <title>Deep-cultivation of Planctomycetes and their phenomic and genomic characterization uncovers novel biology.</title>
        <authorList>
            <person name="Wiegand S."/>
            <person name="Jogler M."/>
            <person name="Boedeker C."/>
            <person name="Pinto D."/>
            <person name="Vollmers J."/>
            <person name="Rivas-Marin E."/>
            <person name="Kohn T."/>
            <person name="Peeters S.H."/>
            <person name="Heuer A."/>
            <person name="Rast P."/>
            <person name="Oberbeckmann S."/>
            <person name="Bunk B."/>
            <person name="Jeske O."/>
            <person name="Meyerdierks A."/>
            <person name="Storesund J.E."/>
            <person name="Kallscheuer N."/>
            <person name="Luecker S."/>
            <person name="Lage O.M."/>
            <person name="Pohl T."/>
            <person name="Merkel B.J."/>
            <person name="Hornburger P."/>
            <person name="Mueller R.-W."/>
            <person name="Bruemmer F."/>
            <person name="Labrenz M."/>
            <person name="Spormann A.M."/>
            <person name="Op den Camp H."/>
            <person name="Overmann J."/>
            <person name="Amann R."/>
            <person name="Jetten M.S.M."/>
            <person name="Mascher T."/>
            <person name="Medema M.H."/>
            <person name="Devos D.P."/>
            <person name="Kaster A.-K."/>
            <person name="Ovreas L."/>
            <person name="Rohde M."/>
            <person name="Galperin M.Y."/>
            <person name="Jogler C."/>
        </authorList>
    </citation>
    <scope>NUCLEOTIDE SEQUENCE [LARGE SCALE GENOMIC DNA]</scope>
    <source>
        <strain evidence="4 5">OJF2</strain>
    </source>
</reference>
<evidence type="ECO:0000313" key="4">
    <source>
        <dbReference type="EMBL" id="QEH38131.1"/>
    </source>
</evidence>
<protein>
    <submittedName>
        <fullName evidence="4">Flavastacin</fullName>
        <ecNumber evidence="4">3.4.24.76</ecNumber>
    </submittedName>
</protein>
<gene>
    <name evidence="4" type="ORF">OJF2_67290</name>
</gene>
<dbReference type="InterPro" id="IPR034035">
    <property type="entry name" value="Astacin-like_dom"/>
</dbReference>
<dbReference type="GO" id="GO:0008270">
    <property type="term" value="F:zinc ion binding"/>
    <property type="evidence" value="ECO:0007669"/>
    <property type="project" value="UniProtKB-UniRule"/>
</dbReference>
<dbReference type="NCBIfam" id="NF045530">
    <property type="entry name" value="LegP"/>
    <property type="match status" value="1"/>
</dbReference>
<keyword evidence="1" id="KW-0479">Metal-binding</keyword>
<dbReference type="SUPFAM" id="SSF55486">
    <property type="entry name" value="Metalloproteases ('zincins'), catalytic domain"/>
    <property type="match status" value="1"/>
</dbReference>
<comment type="cofactor">
    <cofactor evidence="1">
        <name>Zn(2+)</name>
        <dbReference type="ChEBI" id="CHEBI:29105"/>
    </cofactor>
    <text evidence="1">Binds 1 zinc ion per subunit.</text>
</comment>
<dbReference type="PRINTS" id="PR00480">
    <property type="entry name" value="ASTACIN"/>
</dbReference>
<feature type="region of interest" description="Disordered" evidence="2">
    <location>
        <begin position="1"/>
        <end position="25"/>
    </location>
</feature>
<dbReference type="EMBL" id="CP042997">
    <property type="protein sequence ID" value="QEH38131.1"/>
    <property type="molecule type" value="Genomic_DNA"/>
</dbReference>
<evidence type="ECO:0000259" key="3">
    <source>
        <dbReference type="PROSITE" id="PS51864"/>
    </source>
</evidence>
<feature type="binding site" evidence="1">
    <location>
        <position position="194"/>
    </location>
    <ligand>
        <name>Zn(2+)</name>
        <dbReference type="ChEBI" id="CHEBI:29105"/>
        <note>catalytic</note>
    </ligand>
</feature>
<feature type="binding site" evidence="1">
    <location>
        <position position="188"/>
    </location>
    <ligand>
        <name>Zn(2+)</name>
        <dbReference type="ChEBI" id="CHEBI:29105"/>
        <note>catalytic</note>
    </ligand>
</feature>
<keyword evidence="5" id="KW-1185">Reference proteome</keyword>
<feature type="binding site" evidence="1">
    <location>
        <position position="184"/>
    </location>
    <ligand>
        <name>Zn(2+)</name>
        <dbReference type="ChEBI" id="CHEBI:29105"/>
        <note>catalytic</note>
    </ligand>
</feature>
<evidence type="ECO:0000313" key="5">
    <source>
        <dbReference type="Proteomes" id="UP000324233"/>
    </source>
</evidence>
<dbReference type="RefSeq" id="WP_210420267.1">
    <property type="nucleotide sequence ID" value="NZ_CP042997.1"/>
</dbReference>
<name>A0A5B9WDU0_9BACT</name>
<proteinExistence type="predicted"/>
<dbReference type="Proteomes" id="UP000324233">
    <property type="component" value="Chromosome"/>
</dbReference>
<dbReference type="InterPro" id="IPR001506">
    <property type="entry name" value="Peptidase_M12A"/>
</dbReference>
<dbReference type="PROSITE" id="PS51864">
    <property type="entry name" value="ASTACIN"/>
    <property type="match status" value="1"/>
</dbReference>
<feature type="compositionally biased region" description="Basic and acidic residues" evidence="2">
    <location>
        <begin position="1"/>
        <end position="13"/>
    </location>
</feature>
<comment type="caution">
    <text evidence="1">Lacks conserved residue(s) required for the propagation of feature annotation.</text>
</comment>
<evidence type="ECO:0000256" key="1">
    <source>
        <dbReference type="PROSITE-ProRule" id="PRU01211"/>
    </source>
</evidence>
<evidence type="ECO:0000256" key="2">
    <source>
        <dbReference type="SAM" id="MobiDB-lite"/>
    </source>
</evidence>
<keyword evidence="1 4" id="KW-0378">Hydrolase</keyword>
<dbReference type="Gene3D" id="3.40.390.10">
    <property type="entry name" value="Collagenase (Catalytic Domain)"/>
    <property type="match status" value="1"/>
</dbReference>
<dbReference type="InterPro" id="IPR024079">
    <property type="entry name" value="MetalloPept_cat_dom_sf"/>
</dbReference>
<keyword evidence="1" id="KW-0645">Protease</keyword>
<dbReference type="Pfam" id="PF01400">
    <property type="entry name" value="Astacin"/>
    <property type="match status" value="1"/>
</dbReference>
<feature type="domain" description="Peptidase M12A" evidence="3">
    <location>
        <begin position="92"/>
        <end position="288"/>
    </location>
</feature>
<dbReference type="KEGG" id="agv:OJF2_67290"/>
<dbReference type="GO" id="GO:0006508">
    <property type="term" value="P:proteolysis"/>
    <property type="evidence" value="ECO:0007669"/>
    <property type="project" value="UniProtKB-KW"/>
</dbReference>
<dbReference type="AlphaFoldDB" id="A0A5B9WDU0"/>
<dbReference type="SMART" id="SM00235">
    <property type="entry name" value="ZnMc"/>
    <property type="match status" value="1"/>
</dbReference>
<sequence length="440" mass="46225">MAKSHKEKEGHEAGDDDSGGFAMKGEFRSGPIAGTAIVTGVTFPSKPLQFAEVDGLAIFEGDIVLGTVDQVKAMTSQVSDRMAGVGPVLESIGITGQRFRWPNATIPYDFEAGFPNPQRITDAIAHWEANTRIRFVLRTAANAAQFPNFVRFSNGGGCSSNVGMQGGMQAVTLGPNCTSGNAIHEIGHTVGLWHEQSREDRDTFVRIEWANIDPSMQHNFDQHIADGDDLGAYDYGSIMHYPPTAFSTNGQPTIVALRPIPPGVVMGQRTALSAGDIAGVHAMYPGPTTIKEVPKDPILDPTAKEAVKDPTADPTIKEVRKDPILDGTFKEIRKDPIFDPTFKEVVRDPGGGGGTIQEVTGPAFPGAGLGQGGFGGATPFVIAGPSQFGGGGAADATTELMAQVQALGEALLQAQAQLAQLAAAHDSLVQAIAAMRGGQV</sequence>
<dbReference type="EC" id="3.4.24.76" evidence="4"/>
<accession>A0A5B9WDU0</accession>
<dbReference type="InterPro" id="IPR006026">
    <property type="entry name" value="Peptidase_Metallo"/>
</dbReference>